<evidence type="ECO:0000256" key="6">
    <source>
        <dbReference type="ARBA" id="ARBA00023136"/>
    </source>
</evidence>
<dbReference type="Proteomes" id="UP000694924">
    <property type="component" value="Unplaced"/>
</dbReference>
<organism evidence="10 11">
    <name type="scientific">Polistes dominula</name>
    <name type="common">European paper wasp</name>
    <name type="synonym">Vespa dominula</name>
    <dbReference type="NCBI Taxonomy" id="743375"/>
    <lineage>
        <taxon>Eukaryota</taxon>
        <taxon>Metazoa</taxon>
        <taxon>Ecdysozoa</taxon>
        <taxon>Arthropoda</taxon>
        <taxon>Hexapoda</taxon>
        <taxon>Insecta</taxon>
        <taxon>Pterygota</taxon>
        <taxon>Neoptera</taxon>
        <taxon>Endopterygota</taxon>
        <taxon>Hymenoptera</taxon>
        <taxon>Apocrita</taxon>
        <taxon>Aculeata</taxon>
        <taxon>Vespoidea</taxon>
        <taxon>Vespidae</taxon>
        <taxon>Polistinae</taxon>
        <taxon>Polistini</taxon>
        <taxon>Polistes</taxon>
    </lineage>
</organism>
<evidence type="ECO:0000256" key="1">
    <source>
        <dbReference type="ARBA" id="ARBA00004141"/>
    </source>
</evidence>
<evidence type="ECO:0000313" key="10">
    <source>
        <dbReference type="Proteomes" id="UP000694924"/>
    </source>
</evidence>
<evidence type="ECO:0000256" key="7">
    <source>
        <dbReference type="ARBA" id="ARBA00023170"/>
    </source>
</evidence>
<reference evidence="11" key="1">
    <citation type="submission" date="2025-08" db="UniProtKB">
        <authorList>
            <consortium name="RefSeq"/>
        </authorList>
    </citation>
    <scope>IDENTIFICATION</scope>
    <source>
        <tissue evidence="11">Whole body</tissue>
    </source>
</reference>
<evidence type="ECO:0000256" key="9">
    <source>
        <dbReference type="RuleBase" id="RU351113"/>
    </source>
</evidence>
<keyword evidence="8 9" id="KW-0807">Transducer</keyword>
<comment type="caution">
    <text evidence="9">Lacks conserved residue(s) required for the propagation of feature annotation.</text>
</comment>
<feature type="transmembrane region" description="Helical" evidence="9">
    <location>
        <begin position="213"/>
        <end position="235"/>
    </location>
</feature>
<evidence type="ECO:0000256" key="5">
    <source>
        <dbReference type="ARBA" id="ARBA00022989"/>
    </source>
</evidence>
<evidence type="ECO:0000256" key="2">
    <source>
        <dbReference type="ARBA" id="ARBA00022606"/>
    </source>
</evidence>
<dbReference type="InterPro" id="IPR004117">
    <property type="entry name" value="7tm6_olfct_rcpt"/>
</dbReference>
<keyword evidence="10" id="KW-1185">Reference proteome</keyword>
<comment type="subcellular location">
    <subcellularLocation>
        <location evidence="9">Cell membrane</location>
        <topology evidence="9">Multi-pass membrane protein</topology>
    </subcellularLocation>
    <subcellularLocation>
        <location evidence="1">Membrane</location>
        <topology evidence="1">Multi-pass membrane protein</topology>
    </subcellularLocation>
</comment>
<keyword evidence="5 9" id="KW-1133">Transmembrane helix</keyword>
<keyword evidence="4 9" id="KW-0552">Olfaction</keyword>
<name>A0ABM1IGI2_POLDO</name>
<sequence>MSETIELEDPKIPIVMNKNRNELALNYSVKIGRGILRIIGGWPLDDETSIVEKIYSYFANAFCYFLFTFILLPGLLRIFVIEQNVRIRLKIFGPLCTCSINATKYSILMTRGKKIKECMKHVKDDWKKVVLEKDYESMMSHAKVGRTLAVMSASFIYGAGMSYRTILPLSKGKMIIGNLTIRPLACPSYFVIFNEQETPAYELVFFGQFLAGFAVYSVACGVCGLATFLIMHVCGQLEILMRMMRDIVDEKNDNDSDPDKRIAEVIQHQTRARNFVKDVEEILQYMCMVEILGCTSLEWENSDTTGLVTYFIFLLSFAFNMFIFCYIGELLSEQGMKVGVTSCTLNWNRLPTKSARSLVLIILASNHPIKIVAGKLMDMSLSNFNNIIKTAVGYFNILRSSV</sequence>
<dbReference type="Pfam" id="PF02949">
    <property type="entry name" value="7tm_6"/>
    <property type="match status" value="1"/>
</dbReference>
<feature type="transmembrane region" description="Helical" evidence="9">
    <location>
        <begin position="148"/>
        <end position="166"/>
    </location>
</feature>
<evidence type="ECO:0000256" key="4">
    <source>
        <dbReference type="ARBA" id="ARBA00022725"/>
    </source>
</evidence>
<evidence type="ECO:0000256" key="8">
    <source>
        <dbReference type="ARBA" id="ARBA00023224"/>
    </source>
</evidence>
<feature type="transmembrane region" description="Helical" evidence="9">
    <location>
        <begin position="305"/>
        <end position="327"/>
    </location>
</feature>
<gene>
    <name evidence="11" type="primary">LOC107067908</name>
</gene>
<feature type="transmembrane region" description="Helical" evidence="9">
    <location>
        <begin position="54"/>
        <end position="80"/>
    </location>
</feature>
<comment type="similarity">
    <text evidence="9">Belongs to the insect chemoreceptor superfamily. Heteromeric odorant receptor channel (TC 1.A.69) family.</text>
</comment>
<proteinExistence type="inferred from homology"/>
<keyword evidence="7 9" id="KW-0675">Receptor</keyword>
<keyword evidence="3 9" id="KW-0812">Transmembrane</keyword>
<dbReference type="RefSeq" id="XP_015179319.1">
    <property type="nucleotide sequence ID" value="XM_015323833.1"/>
</dbReference>
<dbReference type="GeneID" id="107067908"/>
<accession>A0ABM1IGI2</accession>
<dbReference type="PANTHER" id="PTHR21137:SF42">
    <property type="entry name" value="ODORANT RECEPTOR 83A"/>
    <property type="match status" value="1"/>
</dbReference>
<evidence type="ECO:0000313" key="11">
    <source>
        <dbReference type="RefSeq" id="XP_015179319.1"/>
    </source>
</evidence>
<keyword evidence="2 9" id="KW-0716">Sensory transduction</keyword>
<evidence type="ECO:0000256" key="3">
    <source>
        <dbReference type="ARBA" id="ARBA00022692"/>
    </source>
</evidence>
<dbReference type="PANTHER" id="PTHR21137">
    <property type="entry name" value="ODORANT RECEPTOR"/>
    <property type="match status" value="1"/>
</dbReference>
<protein>
    <recommendedName>
        <fullName evidence="9">Odorant receptor</fullName>
    </recommendedName>
</protein>
<keyword evidence="6 9" id="KW-0472">Membrane</keyword>